<dbReference type="EMBL" id="REGN01013459">
    <property type="protein sequence ID" value="RMZ93911.1"/>
    <property type="molecule type" value="Genomic_DNA"/>
</dbReference>
<reference evidence="1 2" key="1">
    <citation type="journal article" date="2018" name="Sci. Rep.">
        <title>Genomic signatures of local adaptation to the degree of environmental predictability in rotifers.</title>
        <authorList>
            <person name="Franch-Gras L."/>
            <person name="Hahn C."/>
            <person name="Garcia-Roger E.M."/>
            <person name="Carmona M.J."/>
            <person name="Serra M."/>
            <person name="Gomez A."/>
        </authorList>
    </citation>
    <scope>NUCLEOTIDE SEQUENCE [LARGE SCALE GENOMIC DNA]</scope>
    <source>
        <strain evidence="1">HYR1</strain>
    </source>
</reference>
<keyword evidence="2" id="KW-1185">Reference proteome</keyword>
<evidence type="ECO:0000313" key="1">
    <source>
        <dbReference type="EMBL" id="RMZ93911.1"/>
    </source>
</evidence>
<dbReference type="AlphaFoldDB" id="A0A3M7P482"/>
<accession>A0A3M7P482</accession>
<sequence length="102" mass="11798">MTQSCPKIFHYNLLTETIKYFNKVTKSIEEAPHFFANLSRCHNKINFRILATLFNQFTSHIKKPIGKINSNIYTKKFGVGVGKKEFVVVCATVIKTDWDLEI</sequence>
<dbReference type="Proteomes" id="UP000276133">
    <property type="component" value="Unassembled WGS sequence"/>
</dbReference>
<evidence type="ECO:0000313" key="2">
    <source>
        <dbReference type="Proteomes" id="UP000276133"/>
    </source>
</evidence>
<comment type="caution">
    <text evidence="1">The sequence shown here is derived from an EMBL/GenBank/DDBJ whole genome shotgun (WGS) entry which is preliminary data.</text>
</comment>
<gene>
    <name evidence="1" type="ORF">BpHYR1_027392</name>
</gene>
<protein>
    <submittedName>
        <fullName evidence="1">Uncharacterized protein</fullName>
    </submittedName>
</protein>
<name>A0A3M7P482_BRAPC</name>
<organism evidence="1 2">
    <name type="scientific">Brachionus plicatilis</name>
    <name type="common">Marine rotifer</name>
    <name type="synonym">Brachionus muelleri</name>
    <dbReference type="NCBI Taxonomy" id="10195"/>
    <lineage>
        <taxon>Eukaryota</taxon>
        <taxon>Metazoa</taxon>
        <taxon>Spiralia</taxon>
        <taxon>Gnathifera</taxon>
        <taxon>Rotifera</taxon>
        <taxon>Eurotatoria</taxon>
        <taxon>Monogononta</taxon>
        <taxon>Pseudotrocha</taxon>
        <taxon>Ploima</taxon>
        <taxon>Brachionidae</taxon>
        <taxon>Brachionus</taxon>
    </lineage>
</organism>
<proteinExistence type="predicted"/>